<gene>
    <name evidence="3" type="ORF">SLS62_005316</name>
</gene>
<dbReference type="Proteomes" id="UP001320420">
    <property type="component" value="Unassembled WGS sequence"/>
</dbReference>
<evidence type="ECO:0000313" key="4">
    <source>
        <dbReference type="Proteomes" id="UP001320420"/>
    </source>
</evidence>
<dbReference type="Gene3D" id="2.60.120.1160">
    <property type="match status" value="2"/>
</dbReference>
<sequence>MVSSTVLISSLLASVAVARPGRRQGSGTITCDIVLDGRVPVDTELTDFDSYATSPFNPDYIRGDEKFSETLLFPDVPNSRFDDAGFKSVEVTISDKSIFQTQKGFRRSGLQIQVWPTEVLGGRQRSVQGYDGNQFNFETGTIIGRSGNENTFKILDRQNTEVYSVPIDESEWQNFAVTLDFDKK</sequence>
<dbReference type="Pfam" id="PF18271">
    <property type="entry name" value="GH131_N"/>
    <property type="match status" value="2"/>
</dbReference>
<feature type="signal peptide" evidence="1">
    <location>
        <begin position="1"/>
        <end position="18"/>
    </location>
</feature>
<name>A0AAN9YSN3_9PEZI</name>
<dbReference type="EMBL" id="JAKJXP020000035">
    <property type="protein sequence ID" value="KAK7752764.1"/>
    <property type="molecule type" value="Genomic_DNA"/>
</dbReference>
<evidence type="ECO:0000259" key="2">
    <source>
        <dbReference type="Pfam" id="PF18271"/>
    </source>
</evidence>
<dbReference type="PANTHER" id="PTHR34612">
    <property type="entry name" value="GH131_N DOMAIN-CONTAINING PROTEIN"/>
    <property type="match status" value="1"/>
</dbReference>
<dbReference type="AlphaFoldDB" id="A0AAN9YSN3"/>
<accession>A0AAN9YSN3</accession>
<keyword evidence="1" id="KW-0732">Signal</keyword>
<evidence type="ECO:0000313" key="3">
    <source>
        <dbReference type="EMBL" id="KAK7752764.1"/>
    </source>
</evidence>
<keyword evidence="4" id="KW-1185">Reference proteome</keyword>
<feature type="domain" description="Glycoside hydrolase 131 catalytic N-terminal" evidence="2">
    <location>
        <begin position="130"/>
        <end position="183"/>
    </location>
</feature>
<reference evidence="3 4" key="1">
    <citation type="submission" date="2024-02" db="EMBL/GenBank/DDBJ databases">
        <title>De novo assembly and annotation of 12 fungi associated with fruit tree decline syndrome in Ontario, Canada.</title>
        <authorList>
            <person name="Sulman M."/>
            <person name="Ellouze W."/>
            <person name="Ilyukhin E."/>
        </authorList>
    </citation>
    <scope>NUCLEOTIDE SEQUENCE [LARGE SCALE GENOMIC DNA]</scope>
    <source>
        <strain evidence="3 4">M11/M66-122</strain>
    </source>
</reference>
<comment type="caution">
    <text evidence="3">The sequence shown here is derived from an EMBL/GenBank/DDBJ whole genome shotgun (WGS) entry which is preliminary data.</text>
</comment>
<feature type="chain" id="PRO_5042907735" description="Glycoside hydrolase 131 catalytic N-terminal domain-containing protein" evidence="1">
    <location>
        <begin position="19"/>
        <end position="184"/>
    </location>
</feature>
<feature type="domain" description="Glycoside hydrolase 131 catalytic N-terminal" evidence="2">
    <location>
        <begin position="33"/>
        <end position="114"/>
    </location>
</feature>
<protein>
    <recommendedName>
        <fullName evidence="2">Glycoside hydrolase 131 catalytic N-terminal domain-containing protein</fullName>
    </recommendedName>
</protein>
<organism evidence="3 4">
    <name type="scientific">Diatrype stigma</name>
    <dbReference type="NCBI Taxonomy" id="117547"/>
    <lineage>
        <taxon>Eukaryota</taxon>
        <taxon>Fungi</taxon>
        <taxon>Dikarya</taxon>
        <taxon>Ascomycota</taxon>
        <taxon>Pezizomycotina</taxon>
        <taxon>Sordariomycetes</taxon>
        <taxon>Xylariomycetidae</taxon>
        <taxon>Xylariales</taxon>
        <taxon>Diatrypaceae</taxon>
        <taxon>Diatrype</taxon>
    </lineage>
</organism>
<dbReference type="PANTHER" id="PTHR34612:SF4">
    <property type="entry name" value="GLYCOSIDE HYDROLASE 131 CATALYTIC N-TERMINAL DOMAIN-CONTAINING PROTEIN"/>
    <property type="match status" value="1"/>
</dbReference>
<dbReference type="InterPro" id="IPR041524">
    <property type="entry name" value="GH131_N"/>
</dbReference>
<evidence type="ECO:0000256" key="1">
    <source>
        <dbReference type="SAM" id="SignalP"/>
    </source>
</evidence>
<proteinExistence type="predicted"/>